<evidence type="ECO:0000256" key="1">
    <source>
        <dbReference type="SAM" id="MobiDB-lite"/>
    </source>
</evidence>
<evidence type="ECO:0000313" key="2">
    <source>
        <dbReference type="EMBL" id="KQB52423.1"/>
    </source>
</evidence>
<sequence>MKCADKKGRTLTAEKSASGGATPLDFPSPDVSDFVLPGEPVGLIPRARLESGLIVTIESLVPPPVGEVDQIRLQYARKNSDEWTTLDERVVVGEPEGWKPQDFTIPSTFLVSAENEGAFELRYEHLHWAGNDSISPSVRIHIDKVPPNGAFAPERMVFDFSSPITDATFGEHDYLEARIPPWAGDQVDVQVKFAWLKAELPEGPGDVVQIGPFPITPYGTVRIPKAQVIAAGNGRCCGIYVLIDKAGNISRYSKYQLMDVALNQ</sequence>
<feature type="region of interest" description="Disordered" evidence="1">
    <location>
        <begin position="1"/>
        <end position="29"/>
    </location>
</feature>
<name>A0A0Q0SZZ2_9PSED</name>
<reference evidence="2 3" key="1">
    <citation type="submission" date="2015-10" db="EMBL/GenBank/DDBJ databases">
        <title>Pseudomonas helleri sp. nov. and Pseudomonas weihenstephanensis sp. nov., isolated from raw cows milk.</title>
        <authorList>
            <person name="Von Neubeck M."/>
            <person name="Huptas C."/>
            <person name="Wenning M."/>
            <person name="Scherer S."/>
        </authorList>
    </citation>
    <scope>NUCLEOTIDE SEQUENCE [LARGE SCALE GENOMIC DNA]</scope>
    <source>
        <strain evidence="2 3">BSTT44</strain>
    </source>
</reference>
<evidence type="ECO:0000313" key="3">
    <source>
        <dbReference type="Proteomes" id="UP000050342"/>
    </source>
</evidence>
<dbReference type="EMBL" id="LLWH01000198">
    <property type="protein sequence ID" value="KQB52423.1"/>
    <property type="molecule type" value="Genomic_DNA"/>
</dbReference>
<protein>
    <submittedName>
        <fullName evidence="2">Uncharacterized protein</fullName>
    </submittedName>
</protein>
<dbReference type="Proteomes" id="UP000050342">
    <property type="component" value="Unassembled WGS sequence"/>
</dbReference>
<comment type="caution">
    <text evidence="2">The sequence shown here is derived from an EMBL/GenBank/DDBJ whole genome shotgun (WGS) entry which is preliminary data.</text>
</comment>
<proteinExistence type="predicted"/>
<gene>
    <name evidence="2" type="ORF">AQS70_03645</name>
</gene>
<dbReference type="AlphaFoldDB" id="A0A0Q0SZZ2"/>
<organism evidence="2 3">
    <name type="scientific">Pseudomonas endophytica</name>
    <dbReference type="NCBI Taxonomy" id="1563157"/>
    <lineage>
        <taxon>Bacteria</taxon>
        <taxon>Pseudomonadati</taxon>
        <taxon>Pseudomonadota</taxon>
        <taxon>Gammaproteobacteria</taxon>
        <taxon>Pseudomonadales</taxon>
        <taxon>Pseudomonadaceae</taxon>
        <taxon>Pseudomonas</taxon>
    </lineage>
</organism>
<accession>A0A0Q0SZZ2</accession>
<keyword evidence="3" id="KW-1185">Reference proteome</keyword>